<gene>
    <name evidence="9" type="ORF">WR25_19031</name>
</gene>
<feature type="transmembrane region" description="Helical" evidence="7">
    <location>
        <begin position="20"/>
        <end position="40"/>
    </location>
</feature>
<dbReference type="AlphaFoldDB" id="A0A2A2JK45"/>
<evidence type="ECO:0000256" key="3">
    <source>
        <dbReference type="ARBA" id="ARBA00022692"/>
    </source>
</evidence>
<dbReference type="GO" id="GO:0018996">
    <property type="term" value="P:molting cycle, collagen and cuticulin-based cuticle"/>
    <property type="evidence" value="ECO:0007669"/>
    <property type="project" value="TreeGrafter"/>
</dbReference>
<evidence type="ECO:0000256" key="1">
    <source>
        <dbReference type="ARBA" id="ARBA00004141"/>
    </source>
</evidence>
<keyword evidence="4 7" id="KW-1133">Transmembrane helix</keyword>
<dbReference type="EMBL" id="LIAE01010395">
    <property type="protein sequence ID" value="PAV61909.1"/>
    <property type="molecule type" value="Genomic_DNA"/>
</dbReference>
<evidence type="ECO:0000256" key="2">
    <source>
        <dbReference type="ARBA" id="ARBA00005585"/>
    </source>
</evidence>
<dbReference type="OrthoDB" id="6510177at2759"/>
<dbReference type="InterPro" id="IPR000731">
    <property type="entry name" value="SSD"/>
</dbReference>
<comment type="caution">
    <text evidence="9">The sequence shown here is derived from an EMBL/GenBank/DDBJ whole genome shotgun (WGS) entry which is preliminary data.</text>
</comment>
<feature type="transmembrane region" description="Helical" evidence="7">
    <location>
        <begin position="174"/>
        <end position="203"/>
    </location>
</feature>
<dbReference type="PANTHER" id="PTHR10796:SF103">
    <property type="entry name" value="SSD DOMAIN-CONTAINING PROTEIN"/>
    <property type="match status" value="1"/>
</dbReference>
<dbReference type="Gene3D" id="1.20.1640.10">
    <property type="entry name" value="Multidrug efflux transporter AcrB transmembrane domain"/>
    <property type="match status" value="1"/>
</dbReference>
<dbReference type="InterPro" id="IPR003392">
    <property type="entry name" value="PTHD_SSD"/>
</dbReference>
<dbReference type="InterPro" id="IPR051697">
    <property type="entry name" value="Patched_domain-protein"/>
</dbReference>
<feature type="transmembrane region" description="Helical" evidence="7">
    <location>
        <begin position="133"/>
        <end position="154"/>
    </location>
</feature>
<comment type="subcellular location">
    <subcellularLocation>
        <location evidence="1">Membrane</location>
        <topology evidence="1">Multi-pass membrane protein</topology>
    </subcellularLocation>
</comment>
<organism evidence="9 10">
    <name type="scientific">Diploscapter pachys</name>
    <dbReference type="NCBI Taxonomy" id="2018661"/>
    <lineage>
        <taxon>Eukaryota</taxon>
        <taxon>Metazoa</taxon>
        <taxon>Ecdysozoa</taxon>
        <taxon>Nematoda</taxon>
        <taxon>Chromadorea</taxon>
        <taxon>Rhabditida</taxon>
        <taxon>Rhabditina</taxon>
        <taxon>Rhabditomorpha</taxon>
        <taxon>Rhabditoidea</taxon>
        <taxon>Rhabditidae</taxon>
        <taxon>Diploscapter</taxon>
    </lineage>
</organism>
<proteinExistence type="inferred from homology"/>
<dbReference type="STRING" id="2018661.A0A2A2JK45"/>
<reference evidence="9 10" key="1">
    <citation type="journal article" date="2017" name="Curr. Biol.">
        <title>Genome architecture and evolution of a unichromosomal asexual nematode.</title>
        <authorList>
            <person name="Fradin H."/>
            <person name="Zegar C."/>
            <person name="Gutwein M."/>
            <person name="Lucas J."/>
            <person name="Kovtun M."/>
            <person name="Corcoran D."/>
            <person name="Baugh L.R."/>
            <person name="Kiontke K."/>
            <person name="Gunsalus K."/>
            <person name="Fitch D.H."/>
            <person name="Piano F."/>
        </authorList>
    </citation>
    <scope>NUCLEOTIDE SEQUENCE [LARGE SCALE GENOMIC DNA]</scope>
    <source>
        <strain evidence="9">PF1309</strain>
    </source>
</reference>
<dbReference type="SUPFAM" id="SSF82866">
    <property type="entry name" value="Multidrug efflux transporter AcrB transmembrane domain"/>
    <property type="match status" value="1"/>
</dbReference>
<feature type="domain" description="SSD" evidence="8">
    <location>
        <begin position="105"/>
        <end position="202"/>
    </location>
</feature>
<accession>A0A2A2JK45</accession>
<evidence type="ECO:0000313" key="9">
    <source>
        <dbReference type="EMBL" id="PAV61909.1"/>
    </source>
</evidence>
<evidence type="ECO:0000256" key="4">
    <source>
        <dbReference type="ARBA" id="ARBA00022989"/>
    </source>
</evidence>
<sequence length="433" mass="49740">MRHLERFFYSYGQWVGSRPWPFTVLPLLLTIISGYGFVYFHSDDDIWDLYAPSNGVSRVEENALRPFEFASSTHHYRMQILVTRKDRSNLLEKRILREINQANNALIGILSPAMALFTTFGLLFWCNVPFSNVLTVVPFLVITIGIDDAFLILAGWRQSDPTASLPDRIGQSLAISGASVTVTSFTDVICFAVTFFTAFVAIISKQNLKIRKENRIDNKNSPSISSFSSFFSLSSEDVKSIFSVDGVVYFLHKSSTKIIVILIFLIHISVSSYYATKINTNFDMENLYMADSPLTEISRTMQNLVLKEAYVVNVAVKPFPDLKNDTLRERLMKMVQELENIPKFGQGESGTELWIREYEQSVAFWGEELDGEKSMWSNKQILENYRQSGIDEKFLLLSRNQLNQEKIIGFYFTVTYHNLENFLEVEALMEKRY</sequence>
<dbReference type="GO" id="GO:0006897">
    <property type="term" value="P:endocytosis"/>
    <property type="evidence" value="ECO:0007669"/>
    <property type="project" value="TreeGrafter"/>
</dbReference>
<dbReference type="Pfam" id="PF02460">
    <property type="entry name" value="Patched"/>
    <property type="match status" value="1"/>
</dbReference>
<evidence type="ECO:0000256" key="7">
    <source>
        <dbReference type="SAM" id="Phobius"/>
    </source>
</evidence>
<dbReference type="PROSITE" id="PS50156">
    <property type="entry name" value="SSD"/>
    <property type="match status" value="1"/>
</dbReference>
<evidence type="ECO:0000313" key="10">
    <source>
        <dbReference type="Proteomes" id="UP000218231"/>
    </source>
</evidence>
<keyword evidence="3 7" id="KW-0812">Transmembrane</keyword>
<protein>
    <recommendedName>
        <fullName evidence="8">SSD domain-containing protein</fullName>
    </recommendedName>
</protein>
<evidence type="ECO:0000256" key="5">
    <source>
        <dbReference type="ARBA" id="ARBA00023136"/>
    </source>
</evidence>
<keyword evidence="6" id="KW-0325">Glycoprotein</keyword>
<dbReference type="GO" id="GO:0005886">
    <property type="term" value="C:plasma membrane"/>
    <property type="evidence" value="ECO:0007669"/>
    <property type="project" value="TreeGrafter"/>
</dbReference>
<evidence type="ECO:0000256" key="6">
    <source>
        <dbReference type="ARBA" id="ARBA00023180"/>
    </source>
</evidence>
<comment type="similarity">
    <text evidence="2">Belongs to the patched family.</text>
</comment>
<name>A0A2A2JK45_9BILA</name>
<keyword evidence="5 7" id="KW-0472">Membrane</keyword>
<feature type="transmembrane region" description="Helical" evidence="7">
    <location>
        <begin position="258"/>
        <end position="276"/>
    </location>
</feature>
<dbReference type="GO" id="GO:0030659">
    <property type="term" value="C:cytoplasmic vesicle membrane"/>
    <property type="evidence" value="ECO:0007669"/>
    <property type="project" value="TreeGrafter"/>
</dbReference>
<feature type="transmembrane region" description="Helical" evidence="7">
    <location>
        <begin position="105"/>
        <end position="126"/>
    </location>
</feature>
<keyword evidence="10" id="KW-1185">Reference proteome</keyword>
<evidence type="ECO:0000259" key="8">
    <source>
        <dbReference type="PROSITE" id="PS50156"/>
    </source>
</evidence>
<dbReference type="PANTHER" id="PTHR10796">
    <property type="entry name" value="PATCHED-RELATED"/>
    <property type="match status" value="1"/>
</dbReference>
<dbReference type="Proteomes" id="UP000218231">
    <property type="component" value="Unassembled WGS sequence"/>
</dbReference>